<feature type="transmembrane region" description="Helical" evidence="6">
    <location>
        <begin position="329"/>
        <end position="350"/>
    </location>
</feature>
<evidence type="ECO:0000313" key="9">
    <source>
        <dbReference type="Proteomes" id="UP000501518"/>
    </source>
</evidence>
<dbReference type="Proteomes" id="UP000501518">
    <property type="component" value="Chromosome"/>
</dbReference>
<protein>
    <submittedName>
        <fullName evidence="8">MFS transporter</fullName>
    </submittedName>
</protein>
<evidence type="ECO:0000256" key="2">
    <source>
        <dbReference type="ARBA" id="ARBA00022692"/>
    </source>
</evidence>
<dbReference type="PANTHER" id="PTHR23534">
    <property type="entry name" value="MFS PERMEASE"/>
    <property type="match status" value="1"/>
</dbReference>
<feature type="transmembrane region" description="Helical" evidence="6">
    <location>
        <begin position="406"/>
        <end position="427"/>
    </location>
</feature>
<evidence type="ECO:0000259" key="7">
    <source>
        <dbReference type="PROSITE" id="PS50850"/>
    </source>
</evidence>
<feature type="transmembrane region" description="Helical" evidence="6">
    <location>
        <begin position="47"/>
        <end position="67"/>
    </location>
</feature>
<dbReference type="PROSITE" id="PS50850">
    <property type="entry name" value="MFS"/>
    <property type="match status" value="1"/>
</dbReference>
<dbReference type="InterPro" id="IPR011701">
    <property type="entry name" value="MFS"/>
</dbReference>
<comment type="subcellular location">
    <subcellularLocation>
        <location evidence="1">Cell membrane</location>
        <topology evidence="1">Multi-pass membrane protein</topology>
    </subcellularLocation>
</comment>
<feature type="transmembrane region" description="Helical" evidence="6">
    <location>
        <begin position="173"/>
        <end position="190"/>
    </location>
</feature>
<gene>
    <name evidence="8" type="ORF">EW640_07515</name>
</gene>
<proteinExistence type="predicted"/>
<keyword evidence="4 6" id="KW-0472">Membrane</keyword>
<dbReference type="GO" id="GO:0005886">
    <property type="term" value="C:plasma membrane"/>
    <property type="evidence" value="ECO:0007669"/>
    <property type="project" value="UniProtKB-SubCell"/>
</dbReference>
<feature type="region of interest" description="Disordered" evidence="5">
    <location>
        <begin position="208"/>
        <end position="246"/>
    </location>
</feature>
<keyword evidence="3 6" id="KW-1133">Transmembrane helix</keyword>
<feature type="transmembrane region" description="Helical" evidence="6">
    <location>
        <begin position="253"/>
        <end position="277"/>
    </location>
</feature>
<evidence type="ECO:0000256" key="1">
    <source>
        <dbReference type="ARBA" id="ARBA00004651"/>
    </source>
</evidence>
<dbReference type="Gene3D" id="1.20.1250.20">
    <property type="entry name" value="MFS general substrate transporter like domains"/>
    <property type="match status" value="1"/>
</dbReference>
<evidence type="ECO:0000313" key="8">
    <source>
        <dbReference type="EMBL" id="QIN29134.1"/>
    </source>
</evidence>
<sequence>MPVSPRIRSQLKLMGAQLFAGAGIASGYAVGGLLAEQITGHTEMAGFAQMAVILGAGLISYPLATLAGARGRRFALSLGFGIGAAGTVVVLFGVIIAWLPLFLLGMLMCGSATAAGLQARYAAVDLADPARAARAMSLVVWATTVGSVLGPNFTAPGAELGAQLGLNPLAGPYVISMVCFALAVVCTALLPGRLASQLPAAAATAPDPAAKATASGPEATASDLEATASGSEAAAPEAGETADDRHRAGGSRLGLIAALRFVAARPVPLFAIITIVAGQMMMTNVMVMTPLHMDHHGFHLGEVGLVISIHIAGMYGLSPVFGWMADRYGPFTVIITGIISFVITIILGVLDALREVSSMPLLTTALFLLGVSWSMTLIGGSALLSASVPARAKLTLQGASDSAMNLGGALMAATAGTVLGLGGFLWINLSASFVLLATVFIGLRAALYARRASRAVCRPRQPAGTRR</sequence>
<reference evidence="8 9" key="1">
    <citation type="submission" date="2019-02" db="EMBL/GenBank/DDBJ databases">
        <title>Complete Genome Sequence and Methylome Analysis of Brevibacterium luteolum NEB1784.</title>
        <authorList>
            <person name="Fomenkov A."/>
            <person name="Roberts R.J."/>
        </authorList>
    </citation>
    <scope>NUCLEOTIDE SEQUENCE [LARGE SCALE GENOMIC DNA]</scope>
    <source>
        <strain evidence="8 9">NEB1784</strain>
    </source>
</reference>
<keyword evidence="2 6" id="KW-0812">Transmembrane</keyword>
<organism evidence="8 9">
    <name type="scientific">Brevibacterium luteolum</name>
    <dbReference type="NCBI Taxonomy" id="199591"/>
    <lineage>
        <taxon>Bacteria</taxon>
        <taxon>Bacillati</taxon>
        <taxon>Actinomycetota</taxon>
        <taxon>Actinomycetes</taxon>
        <taxon>Micrococcales</taxon>
        <taxon>Brevibacteriaceae</taxon>
        <taxon>Brevibacterium</taxon>
    </lineage>
</organism>
<evidence type="ECO:0000256" key="5">
    <source>
        <dbReference type="SAM" id="MobiDB-lite"/>
    </source>
</evidence>
<dbReference type="PANTHER" id="PTHR23534:SF1">
    <property type="entry name" value="MAJOR FACILITATOR SUPERFAMILY PROTEIN"/>
    <property type="match status" value="1"/>
</dbReference>
<dbReference type="EMBL" id="CP035810">
    <property type="protein sequence ID" value="QIN29134.1"/>
    <property type="molecule type" value="Genomic_DNA"/>
</dbReference>
<dbReference type="SUPFAM" id="SSF103473">
    <property type="entry name" value="MFS general substrate transporter"/>
    <property type="match status" value="1"/>
</dbReference>
<feature type="domain" description="Major facilitator superfamily (MFS) profile" evidence="7">
    <location>
        <begin position="267"/>
        <end position="467"/>
    </location>
</feature>
<dbReference type="RefSeq" id="WP_165883564.1">
    <property type="nucleotide sequence ID" value="NZ_CP035810.1"/>
</dbReference>
<feature type="transmembrane region" description="Helical" evidence="6">
    <location>
        <begin position="12"/>
        <end position="35"/>
    </location>
</feature>
<accession>A0A6G8KWD8</accession>
<feature type="transmembrane region" description="Helical" evidence="6">
    <location>
        <begin position="362"/>
        <end position="385"/>
    </location>
</feature>
<name>A0A6G8KWD8_9MICO</name>
<feature type="transmembrane region" description="Helical" evidence="6">
    <location>
        <begin position="135"/>
        <end position="153"/>
    </location>
</feature>
<dbReference type="KEGG" id="blut:EW640_07515"/>
<feature type="transmembrane region" description="Helical" evidence="6">
    <location>
        <begin position="102"/>
        <end position="123"/>
    </location>
</feature>
<dbReference type="Pfam" id="PF07690">
    <property type="entry name" value="MFS_1"/>
    <property type="match status" value="1"/>
</dbReference>
<evidence type="ECO:0000256" key="6">
    <source>
        <dbReference type="SAM" id="Phobius"/>
    </source>
</evidence>
<feature type="transmembrane region" description="Helical" evidence="6">
    <location>
        <begin position="297"/>
        <end position="317"/>
    </location>
</feature>
<dbReference type="InterPro" id="IPR036259">
    <property type="entry name" value="MFS_trans_sf"/>
</dbReference>
<feature type="transmembrane region" description="Helical" evidence="6">
    <location>
        <begin position="433"/>
        <end position="450"/>
    </location>
</feature>
<dbReference type="AlphaFoldDB" id="A0A6G8KWD8"/>
<feature type="compositionally biased region" description="Low complexity" evidence="5">
    <location>
        <begin position="225"/>
        <end position="239"/>
    </location>
</feature>
<dbReference type="GO" id="GO:0022857">
    <property type="term" value="F:transmembrane transporter activity"/>
    <property type="evidence" value="ECO:0007669"/>
    <property type="project" value="InterPro"/>
</dbReference>
<evidence type="ECO:0000256" key="3">
    <source>
        <dbReference type="ARBA" id="ARBA00022989"/>
    </source>
</evidence>
<dbReference type="InterPro" id="IPR020846">
    <property type="entry name" value="MFS_dom"/>
</dbReference>
<evidence type="ECO:0000256" key="4">
    <source>
        <dbReference type="ARBA" id="ARBA00023136"/>
    </source>
</evidence>
<feature type="transmembrane region" description="Helical" evidence="6">
    <location>
        <begin position="74"/>
        <end position="96"/>
    </location>
</feature>